<reference evidence="1 2" key="1">
    <citation type="journal article" date="2019" name="Int. J. Syst. Evol. Microbiol.">
        <title>The Global Catalogue of Microorganisms (GCM) 10K type strain sequencing project: providing services to taxonomists for standard genome sequencing and annotation.</title>
        <authorList>
            <consortium name="The Broad Institute Genomics Platform"/>
            <consortium name="The Broad Institute Genome Sequencing Center for Infectious Disease"/>
            <person name="Wu L."/>
            <person name="Ma J."/>
        </authorList>
    </citation>
    <scope>NUCLEOTIDE SEQUENCE [LARGE SCALE GENOMIC DNA]</scope>
    <source>
        <strain evidence="1 2">JCM 19585</strain>
    </source>
</reference>
<keyword evidence="2" id="KW-1185">Reference proteome</keyword>
<proteinExistence type="predicted"/>
<evidence type="ECO:0000313" key="2">
    <source>
        <dbReference type="Proteomes" id="UP000628840"/>
    </source>
</evidence>
<organism evidence="1 2">
    <name type="scientific">Halarchaeum grantii</name>
    <dbReference type="NCBI Taxonomy" id="1193105"/>
    <lineage>
        <taxon>Archaea</taxon>
        <taxon>Methanobacteriati</taxon>
        <taxon>Methanobacteriota</taxon>
        <taxon>Stenosarchaea group</taxon>
        <taxon>Halobacteria</taxon>
        <taxon>Halobacteriales</taxon>
        <taxon>Halobacteriaceae</taxon>
    </lineage>
</organism>
<evidence type="ECO:0000313" key="1">
    <source>
        <dbReference type="EMBL" id="GGL43047.1"/>
    </source>
</evidence>
<protein>
    <submittedName>
        <fullName evidence="1">Uncharacterized protein</fullName>
    </submittedName>
</protein>
<dbReference type="Proteomes" id="UP000628840">
    <property type="component" value="Unassembled WGS sequence"/>
</dbReference>
<accession>A0A830FD15</accession>
<dbReference type="EMBL" id="BMPF01000006">
    <property type="protein sequence ID" value="GGL43047.1"/>
    <property type="molecule type" value="Genomic_DNA"/>
</dbReference>
<comment type="caution">
    <text evidence="1">The sequence shown here is derived from an EMBL/GenBank/DDBJ whole genome shotgun (WGS) entry which is preliminary data.</text>
</comment>
<gene>
    <name evidence="1" type="ORF">GCM10009037_28130</name>
</gene>
<sequence>MMSIDVPNTLATALEESSDDEIERALWDLVYEQGRDADL</sequence>
<dbReference type="AlphaFoldDB" id="A0A830FD15"/>
<name>A0A830FD15_9EURY</name>